<dbReference type="SUPFAM" id="SSF54427">
    <property type="entry name" value="NTF2-like"/>
    <property type="match status" value="1"/>
</dbReference>
<dbReference type="Gene3D" id="2.40.128.20">
    <property type="match status" value="1"/>
</dbReference>
<sequence length="237" mass="26923">MADLTGRIAEVLFETGYHFKLEYLDANQMRYTSLREEDQGKTEVVKIELQDQKSGMISVSWVEATGTTVTHIINLNHGQVYAFMTWPDSVEYGDRATMAHKGTFKLIDDKVDVITNKELVLTFWQEFFNGKDISAVDRYISEDEYIQHNPGVLDGREIFKEVFGGLFQGDLKNAEFKVVHVVAEDDLVGIHNLVTVSDEDPGTVGFDLFRVKEGKIVEHWDVLQPMPTDAPNPKAMF</sequence>
<dbReference type="InterPro" id="IPR009959">
    <property type="entry name" value="Cyclase_SnoaL-like"/>
</dbReference>
<keyword evidence="3" id="KW-1185">Reference proteome</keyword>
<dbReference type="RefSeq" id="WP_275469760.1">
    <property type="nucleotide sequence ID" value="NZ_CP110232.1"/>
</dbReference>
<dbReference type="InterPro" id="IPR053892">
    <property type="entry name" value="MoaF-like"/>
</dbReference>
<dbReference type="EMBL" id="CP110232">
    <property type="protein sequence ID" value="WEG73961.1"/>
    <property type="molecule type" value="Genomic_DNA"/>
</dbReference>
<dbReference type="GO" id="GO:0030638">
    <property type="term" value="P:polyketide metabolic process"/>
    <property type="evidence" value="ECO:0007669"/>
    <property type="project" value="InterPro"/>
</dbReference>
<dbReference type="InterPro" id="IPR012674">
    <property type="entry name" value="Calycin"/>
</dbReference>
<accession>A0AAF0CW43</accession>
<reference evidence="2" key="1">
    <citation type="submission" date="2022-10" db="EMBL/GenBank/DDBJ databases">
        <title>Vagococcus sp. isolated from poultry meat.</title>
        <authorList>
            <person name="Johansson P."/>
            <person name="Bjorkroth J."/>
        </authorList>
    </citation>
    <scope>NUCLEOTIDE SEQUENCE</scope>
    <source>
        <strain evidence="2">STAA11</strain>
    </source>
</reference>
<dbReference type="Gene3D" id="3.10.450.50">
    <property type="match status" value="1"/>
</dbReference>
<evidence type="ECO:0000259" key="1">
    <source>
        <dbReference type="Pfam" id="PF22036"/>
    </source>
</evidence>
<gene>
    <name evidence="2" type="ORF">OL234_03355</name>
</gene>
<evidence type="ECO:0000313" key="2">
    <source>
        <dbReference type="EMBL" id="WEG73961.1"/>
    </source>
</evidence>
<organism evidence="2 3">
    <name type="scientific">Vagococcus intermedius</name>
    <dbReference type="NCBI Taxonomy" id="2991418"/>
    <lineage>
        <taxon>Bacteria</taxon>
        <taxon>Bacillati</taxon>
        <taxon>Bacillota</taxon>
        <taxon>Bacilli</taxon>
        <taxon>Lactobacillales</taxon>
        <taxon>Enterococcaceae</taxon>
        <taxon>Vagococcus</taxon>
    </lineage>
</organism>
<dbReference type="Pfam" id="PF22036">
    <property type="entry name" value="MoaF_like"/>
    <property type="match status" value="1"/>
</dbReference>
<dbReference type="Pfam" id="PF07366">
    <property type="entry name" value="SnoaL"/>
    <property type="match status" value="1"/>
</dbReference>
<dbReference type="Proteomes" id="UP001179647">
    <property type="component" value="Chromosome"/>
</dbReference>
<dbReference type="InterPro" id="IPR032710">
    <property type="entry name" value="NTF2-like_dom_sf"/>
</dbReference>
<evidence type="ECO:0000313" key="3">
    <source>
        <dbReference type="Proteomes" id="UP001179647"/>
    </source>
</evidence>
<feature type="domain" description="MoaF-like" evidence="1">
    <location>
        <begin position="5"/>
        <end position="89"/>
    </location>
</feature>
<protein>
    <submittedName>
        <fullName evidence="2">Ester cyclase</fullName>
    </submittedName>
</protein>
<name>A0AAF0CW43_9ENTE</name>
<proteinExistence type="predicted"/>
<dbReference type="AlphaFoldDB" id="A0AAF0CW43"/>
<dbReference type="KEGG" id="vie:OL234_03355"/>